<dbReference type="OrthoDB" id="6084525at2759"/>
<accession>A0A0R3WWQ0</accession>
<dbReference type="Proteomes" id="UP000274429">
    <property type="component" value="Unassembled WGS sequence"/>
</dbReference>
<proteinExistence type="predicted"/>
<evidence type="ECO:0000313" key="1">
    <source>
        <dbReference type="EMBL" id="VDM26410.1"/>
    </source>
</evidence>
<dbReference type="STRING" id="6205.A0A0R3WWQ0"/>
<reference evidence="3" key="1">
    <citation type="submission" date="2017-02" db="UniProtKB">
        <authorList>
            <consortium name="WormBaseParasite"/>
        </authorList>
    </citation>
    <scope>IDENTIFICATION</scope>
</reference>
<sequence length="207" mass="23093">MATCHTLHRLDARTERQTRILLSIDATASPSSPWHRLSEFCHLLCRVFTSSPKGEPGSLWHLGDSCETAQENEAATLKRLTETKPNVPNVFILLVCTQDVSPPCDSELHSGQACDYWQMVLEACHLTVFIDEPTEGPQQRQDDAGLSSLMEAHCSTESNHYPDAEPSVGAWPVSLSFPEFFVEEHPLADINIIKLKHLLTHMAFLGM</sequence>
<keyword evidence="2" id="KW-1185">Reference proteome</keyword>
<evidence type="ECO:0000313" key="2">
    <source>
        <dbReference type="Proteomes" id="UP000274429"/>
    </source>
</evidence>
<gene>
    <name evidence="1" type="ORF">TTAC_LOCUS5178</name>
</gene>
<reference evidence="1 2" key="2">
    <citation type="submission" date="2018-11" db="EMBL/GenBank/DDBJ databases">
        <authorList>
            <consortium name="Pathogen Informatics"/>
        </authorList>
    </citation>
    <scope>NUCLEOTIDE SEQUENCE [LARGE SCALE GENOMIC DNA]</scope>
</reference>
<dbReference type="AlphaFoldDB" id="A0A0R3WWQ0"/>
<dbReference type="EMBL" id="UYWX01006485">
    <property type="protein sequence ID" value="VDM26410.1"/>
    <property type="molecule type" value="Genomic_DNA"/>
</dbReference>
<name>A0A0R3WWQ0_HYDTA</name>
<dbReference type="WBParaSite" id="TTAC_0000519001-mRNA-1">
    <property type="protein sequence ID" value="TTAC_0000519001-mRNA-1"/>
    <property type="gene ID" value="TTAC_0000519001"/>
</dbReference>
<protein>
    <submittedName>
        <fullName evidence="3">Interferon-induced very large GTPase 1-like</fullName>
    </submittedName>
</protein>
<evidence type="ECO:0000313" key="3">
    <source>
        <dbReference type="WBParaSite" id="TTAC_0000519001-mRNA-1"/>
    </source>
</evidence>
<organism evidence="3">
    <name type="scientific">Hydatigena taeniaeformis</name>
    <name type="common">Feline tapeworm</name>
    <name type="synonym">Taenia taeniaeformis</name>
    <dbReference type="NCBI Taxonomy" id="6205"/>
    <lineage>
        <taxon>Eukaryota</taxon>
        <taxon>Metazoa</taxon>
        <taxon>Spiralia</taxon>
        <taxon>Lophotrochozoa</taxon>
        <taxon>Platyhelminthes</taxon>
        <taxon>Cestoda</taxon>
        <taxon>Eucestoda</taxon>
        <taxon>Cyclophyllidea</taxon>
        <taxon>Taeniidae</taxon>
        <taxon>Hydatigera</taxon>
    </lineage>
</organism>